<dbReference type="InterPro" id="IPR029063">
    <property type="entry name" value="SAM-dependent_MTases_sf"/>
</dbReference>
<keyword evidence="1 5" id="KW-0489">Methyltransferase</keyword>
<dbReference type="InterPro" id="IPR036388">
    <property type="entry name" value="WH-like_DNA-bd_sf"/>
</dbReference>
<name>A0ABX9AR53_9ENTR</name>
<dbReference type="PROSITE" id="PS51683">
    <property type="entry name" value="SAM_OMT_II"/>
    <property type="match status" value="1"/>
</dbReference>
<evidence type="ECO:0000256" key="2">
    <source>
        <dbReference type="ARBA" id="ARBA00022679"/>
    </source>
</evidence>
<organism evidence="5 6">
    <name type="scientific">Symbiopectobacterium purcellii</name>
    <dbReference type="NCBI Taxonomy" id="2871826"/>
    <lineage>
        <taxon>Bacteria</taxon>
        <taxon>Pseudomonadati</taxon>
        <taxon>Pseudomonadota</taxon>
        <taxon>Gammaproteobacteria</taxon>
        <taxon>Enterobacterales</taxon>
        <taxon>Enterobacteriaceae</taxon>
    </lineage>
</organism>
<dbReference type="PANTHER" id="PTHR43712:SF2">
    <property type="entry name" value="O-METHYLTRANSFERASE CICE"/>
    <property type="match status" value="1"/>
</dbReference>
<evidence type="ECO:0000256" key="1">
    <source>
        <dbReference type="ARBA" id="ARBA00022603"/>
    </source>
</evidence>
<keyword evidence="6" id="KW-1185">Reference proteome</keyword>
<evidence type="ECO:0000256" key="3">
    <source>
        <dbReference type="ARBA" id="ARBA00022691"/>
    </source>
</evidence>
<accession>A0ABX9AR53</accession>
<reference evidence="5 6" key="1">
    <citation type="submission" date="2021-08" db="EMBL/GenBank/DDBJ databases">
        <title>Culture and genomic analysis of Symbiopectobacterium purcellii sp. nov. gen. nov., isolated from the leafhopper Empoasca decipiens.</title>
        <authorList>
            <person name="Nadal-Jimenez P."/>
            <person name="Siozios S."/>
            <person name="Halliday N."/>
            <person name="Camara M."/>
            <person name="Hurst G.D.D."/>
        </authorList>
    </citation>
    <scope>NUCLEOTIDE SEQUENCE [LARGE SCALE GENOMIC DNA]</scope>
    <source>
        <strain evidence="5 6">SyEd1</strain>
    </source>
</reference>
<dbReference type="PANTHER" id="PTHR43712">
    <property type="entry name" value="PUTATIVE (AFU_ORTHOLOGUE AFUA_4G14580)-RELATED"/>
    <property type="match status" value="1"/>
</dbReference>
<proteinExistence type="predicted"/>
<dbReference type="Proteomes" id="UP000825886">
    <property type="component" value="Chromosome"/>
</dbReference>
<dbReference type="Gene3D" id="3.40.50.150">
    <property type="entry name" value="Vaccinia Virus protein VP39"/>
    <property type="match status" value="1"/>
</dbReference>
<keyword evidence="3" id="KW-0949">S-adenosyl-L-methionine</keyword>
<evidence type="ECO:0000259" key="4">
    <source>
        <dbReference type="Pfam" id="PF00891"/>
    </source>
</evidence>
<dbReference type="SUPFAM" id="SSF53335">
    <property type="entry name" value="S-adenosyl-L-methionine-dependent methyltransferases"/>
    <property type="match status" value="1"/>
</dbReference>
<evidence type="ECO:0000313" key="6">
    <source>
        <dbReference type="Proteomes" id="UP000825886"/>
    </source>
</evidence>
<dbReference type="InterPro" id="IPR001077">
    <property type="entry name" value="COMT_C"/>
</dbReference>
<dbReference type="RefSeq" id="WP_222160103.1">
    <property type="nucleotide sequence ID" value="NZ_CP081864.1"/>
</dbReference>
<feature type="domain" description="O-methyltransferase C-terminal" evidence="4">
    <location>
        <begin position="130"/>
        <end position="311"/>
    </location>
</feature>
<dbReference type="InterPro" id="IPR016461">
    <property type="entry name" value="COMT-like"/>
</dbReference>
<dbReference type="EMBL" id="CP081864">
    <property type="protein sequence ID" value="QZN97094.1"/>
    <property type="molecule type" value="Genomic_DNA"/>
</dbReference>
<keyword evidence="2" id="KW-0808">Transferase</keyword>
<dbReference type="GO" id="GO:0008168">
    <property type="term" value="F:methyltransferase activity"/>
    <property type="evidence" value="ECO:0007669"/>
    <property type="project" value="UniProtKB-KW"/>
</dbReference>
<dbReference type="Gene3D" id="1.10.10.10">
    <property type="entry name" value="Winged helix-like DNA-binding domain superfamily/Winged helix DNA-binding domain"/>
    <property type="match status" value="1"/>
</dbReference>
<protein>
    <submittedName>
        <fullName evidence="5">Methyltransferase domain-containing protein</fullName>
    </submittedName>
</protein>
<dbReference type="CDD" id="cd02440">
    <property type="entry name" value="AdoMet_MTases"/>
    <property type="match status" value="1"/>
</dbReference>
<dbReference type="Pfam" id="PF00891">
    <property type="entry name" value="Methyltransf_2"/>
    <property type="match status" value="1"/>
</dbReference>
<dbReference type="GO" id="GO:0032259">
    <property type="term" value="P:methylation"/>
    <property type="evidence" value="ECO:0007669"/>
    <property type="project" value="UniProtKB-KW"/>
</dbReference>
<gene>
    <name evidence="5" type="ORF">K6K13_06890</name>
</gene>
<sequence length="333" mass="36332">MFPTTLTDLWTLTASSIKTEAVRLALDSALFEQLAQPSTVEQFALHQQWEPQQAAALLELLWSMKLLTRDAAGYQTSAEMQAYLCQTGARYIGDSWRFRYQSLREVGQQLAALMQQTPGTPPPAARMDAGWAQAAQKQIAQEQRALTVDRACDIVSALPEFPQAKTLLDVGGGPGMIAIGLTQRHPTLQGVVFDLPQTAAVAQENIIAAGLHSRLSTASGDFNTQPFATGYADIIWCSSFLHFVEDISTCLAQLFNALTPGGVLVAVHAEISPNQEDAAPVLPFYLPLMLRGRRVTREGELASLLGDAGFSRVETRRHQPFPMSPLTVLIARK</sequence>
<evidence type="ECO:0000313" key="5">
    <source>
        <dbReference type="EMBL" id="QZN97094.1"/>
    </source>
</evidence>